<evidence type="ECO:0000313" key="2">
    <source>
        <dbReference type="Proteomes" id="UP000247555"/>
    </source>
</evidence>
<evidence type="ECO:0000313" key="1">
    <source>
        <dbReference type="EMBL" id="PXX78845.1"/>
    </source>
</evidence>
<accession>A0A318KT09</accession>
<organism evidence="1 2">
    <name type="scientific">Rivihabitans pingtungensis</name>
    <dbReference type="NCBI Taxonomy" id="1054498"/>
    <lineage>
        <taxon>Bacteria</taxon>
        <taxon>Pseudomonadati</taxon>
        <taxon>Pseudomonadota</taxon>
        <taxon>Betaproteobacteria</taxon>
        <taxon>Neisseriales</taxon>
        <taxon>Aquaspirillaceae</taxon>
        <taxon>Rivihabitans</taxon>
    </lineage>
</organism>
<evidence type="ECO:0008006" key="3">
    <source>
        <dbReference type="Google" id="ProtNLM"/>
    </source>
</evidence>
<protein>
    <recommendedName>
        <fullName evidence="3">KTSC domain-containing protein</fullName>
    </recommendedName>
</protein>
<comment type="caution">
    <text evidence="1">The sequence shown here is derived from an EMBL/GenBank/DDBJ whole genome shotgun (WGS) entry which is preliminary data.</text>
</comment>
<keyword evidence="2" id="KW-1185">Reference proteome</keyword>
<proteinExistence type="predicted"/>
<dbReference type="AlphaFoldDB" id="A0A318KT09"/>
<dbReference type="OrthoDB" id="7775479at2"/>
<dbReference type="EMBL" id="QJKI01000009">
    <property type="protein sequence ID" value="PXX78845.1"/>
    <property type="molecule type" value="Genomic_DNA"/>
</dbReference>
<dbReference type="Proteomes" id="UP000247555">
    <property type="component" value="Unassembled WGS sequence"/>
</dbReference>
<gene>
    <name evidence="1" type="ORF">DFR34_10969</name>
</gene>
<sequence>MTPYRNLSGNSNIVSYESADDSIHVVFKSGTHRNYLYNHIRPGKAVVDKMKALAVEGHGLNSYISTTVKSNFAKKW</sequence>
<dbReference type="RefSeq" id="WP_110390763.1">
    <property type="nucleotide sequence ID" value="NZ_QJKI01000009.1"/>
</dbReference>
<name>A0A318KT09_9NEIS</name>
<reference evidence="1 2" key="1">
    <citation type="submission" date="2018-05" db="EMBL/GenBank/DDBJ databases">
        <title>Genomic Encyclopedia of Type Strains, Phase IV (KMG-IV): sequencing the most valuable type-strain genomes for metagenomic binning, comparative biology and taxonomic classification.</title>
        <authorList>
            <person name="Goeker M."/>
        </authorList>
    </citation>
    <scope>NUCLEOTIDE SEQUENCE [LARGE SCALE GENOMIC DNA]</scope>
    <source>
        <strain evidence="1 2">DSM 29661</strain>
    </source>
</reference>